<comment type="caution">
    <text evidence="3">The sequence shown here is derived from an EMBL/GenBank/DDBJ whole genome shotgun (WGS) entry which is preliminary data.</text>
</comment>
<feature type="signal peptide" evidence="1">
    <location>
        <begin position="1"/>
        <end position="22"/>
    </location>
</feature>
<dbReference type="PANTHER" id="PTHR30373:SF2">
    <property type="entry name" value="UPF0603 PROTEIN YGCG"/>
    <property type="match status" value="1"/>
</dbReference>
<evidence type="ECO:0000259" key="2">
    <source>
        <dbReference type="Pfam" id="PF04536"/>
    </source>
</evidence>
<feature type="non-terminal residue" evidence="3">
    <location>
        <position position="197"/>
    </location>
</feature>
<protein>
    <submittedName>
        <fullName evidence="3">TPM domain-containing protein</fullName>
    </submittedName>
</protein>
<dbReference type="InterPro" id="IPR007621">
    <property type="entry name" value="TPM_dom"/>
</dbReference>
<dbReference type="Pfam" id="PF04536">
    <property type="entry name" value="TPM_phosphatase"/>
    <property type="match status" value="1"/>
</dbReference>
<proteinExistence type="predicted"/>
<reference evidence="3" key="1">
    <citation type="submission" date="2020-10" db="EMBL/GenBank/DDBJ databases">
        <authorList>
            <person name="Gilroy R."/>
        </authorList>
    </citation>
    <scope>NUCLEOTIDE SEQUENCE</scope>
    <source>
        <strain evidence="3">D3-1215</strain>
    </source>
</reference>
<feature type="chain" id="PRO_5038482360" evidence="1">
    <location>
        <begin position="23"/>
        <end position="197"/>
    </location>
</feature>
<dbReference type="AlphaFoldDB" id="A0A9D9HF28"/>
<dbReference type="EMBL" id="JADIMR010000101">
    <property type="protein sequence ID" value="MBO8447452.1"/>
    <property type="molecule type" value="Genomic_DNA"/>
</dbReference>
<evidence type="ECO:0000256" key="1">
    <source>
        <dbReference type="SAM" id="SignalP"/>
    </source>
</evidence>
<reference evidence="3" key="2">
    <citation type="journal article" date="2021" name="PeerJ">
        <title>Extensive microbial diversity within the chicken gut microbiome revealed by metagenomics and culture.</title>
        <authorList>
            <person name="Gilroy R."/>
            <person name="Ravi A."/>
            <person name="Getino M."/>
            <person name="Pursley I."/>
            <person name="Horton D.L."/>
            <person name="Alikhan N.F."/>
            <person name="Baker D."/>
            <person name="Gharbi K."/>
            <person name="Hall N."/>
            <person name="Watson M."/>
            <person name="Adriaenssens E.M."/>
            <person name="Foster-Nyarko E."/>
            <person name="Jarju S."/>
            <person name="Secka A."/>
            <person name="Antonio M."/>
            <person name="Oren A."/>
            <person name="Chaudhuri R.R."/>
            <person name="La Ragione R."/>
            <person name="Hildebrand F."/>
            <person name="Pallen M.J."/>
        </authorList>
    </citation>
    <scope>NUCLEOTIDE SEQUENCE</scope>
    <source>
        <strain evidence="3">D3-1215</strain>
    </source>
</reference>
<accession>A0A9D9HF28</accession>
<dbReference type="PANTHER" id="PTHR30373">
    <property type="entry name" value="UPF0603 PROTEIN YGCG"/>
    <property type="match status" value="1"/>
</dbReference>
<name>A0A9D9HF28_9BACT</name>
<evidence type="ECO:0000313" key="4">
    <source>
        <dbReference type="Proteomes" id="UP000823637"/>
    </source>
</evidence>
<dbReference type="Proteomes" id="UP000823637">
    <property type="component" value="Unassembled WGS sequence"/>
</dbReference>
<organism evidence="3 4">
    <name type="scientific">Candidatus Enterocola intestinipullorum</name>
    <dbReference type="NCBI Taxonomy" id="2840783"/>
    <lineage>
        <taxon>Bacteria</taxon>
        <taxon>Pseudomonadati</taxon>
        <taxon>Bacteroidota</taxon>
        <taxon>Bacteroidia</taxon>
        <taxon>Bacteroidales</taxon>
        <taxon>Candidatus Enterocola</taxon>
    </lineage>
</organism>
<evidence type="ECO:0000313" key="3">
    <source>
        <dbReference type="EMBL" id="MBO8447452.1"/>
    </source>
</evidence>
<gene>
    <name evidence="3" type="ORF">IAC32_06890</name>
</gene>
<dbReference type="Gene3D" id="3.10.310.50">
    <property type="match status" value="1"/>
</dbReference>
<feature type="domain" description="TPM" evidence="2">
    <location>
        <begin position="41"/>
        <end position="167"/>
    </location>
</feature>
<sequence>MRKLSAAFILLGLALCVHGVSAQGTSIGKDVPDRPVPQRLVNDFAGMLSPAGRSSLEQRLVAFDRATSTQIAIVTVDSLYGMEINDYAVRLFEKWGIGQKGKDNGVLILAKPKTAWSYGEVFICTGYGVEGVVTDAVARRIVDNEMIPMFAKGDVDGGFNAAVDVLMSLLQGEFTADEYAKPKNEDGGLLRDIIVIA</sequence>
<keyword evidence="1" id="KW-0732">Signal</keyword>